<protein>
    <recommendedName>
        <fullName evidence="4">MORN repeat protein</fullName>
    </recommendedName>
</protein>
<evidence type="ECO:0008006" key="4">
    <source>
        <dbReference type="Google" id="ProtNLM"/>
    </source>
</evidence>
<dbReference type="Proteomes" id="UP000688137">
    <property type="component" value="Unassembled WGS sequence"/>
</dbReference>
<comment type="caution">
    <text evidence="2">The sequence shown here is derived from an EMBL/GenBank/DDBJ whole genome shotgun (WGS) entry which is preliminary data.</text>
</comment>
<keyword evidence="3" id="KW-1185">Reference proteome</keyword>
<gene>
    <name evidence="2" type="ORF">PPRIM_AZ9-3.1.T0530025</name>
</gene>
<dbReference type="SMART" id="SM00698">
    <property type="entry name" value="MORN"/>
    <property type="match status" value="4"/>
</dbReference>
<dbReference type="AlphaFoldDB" id="A0A8S1M4M5"/>
<name>A0A8S1M4M5_PARPR</name>
<dbReference type="PANTHER" id="PTHR23084:SF179">
    <property type="entry name" value="OS10G0565000 PROTEIN"/>
    <property type="match status" value="1"/>
</dbReference>
<evidence type="ECO:0000313" key="3">
    <source>
        <dbReference type="Proteomes" id="UP000688137"/>
    </source>
</evidence>
<reference evidence="2" key="1">
    <citation type="submission" date="2021-01" db="EMBL/GenBank/DDBJ databases">
        <authorList>
            <consortium name="Genoscope - CEA"/>
            <person name="William W."/>
        </authorList>
    </citation>
    <scope>NUCLEOTIDE SEQUENCE</scope>
</reference>
<organism evidence="2 3">
    <name type="scientific">Paramecium primaurelia</name>
    <dbReference type="NCBI Taxonomy" id="5886"/>
    <lineage>
        <taxon>Eukaryota</taxon>
        <taxon>Sar</taxon>
        <taxon>Alveolata</taxon>
        <taxon>Ciliophora</taxon>
        <taxon>Intramacronucleata</taxon>
        <taxon>Oligohymenophorea</taxon>
        <taxon>Peniculida</taxon>
        <taxon>Parameciidae</taxon>
        <taxon>Paramecium</taxon>
    </lineage>
</organism>
<accession>A0A8S1M4M5</accession>
<dbReference type="OMA" id="VEGDYHI"/>
<keyword evidence="1" id="KW-0677">Repeat</keyword>
<proteinExistence type="predicted"/>
<dbReference type="Pfam" id="PF02493">
    <property type="entry name" value="MORN"/>
    <property type="match status" value="5"/>
</dbReference>
<sequence>MEEVQRYGQMELNMKEIISQVKSMAKASQILLMVLVIKVTGTHNLGEFYDNEIQGFGNYQWPDGRLYVGEWMRNKMHGKGEIKWPDGRKYKGEYENDKKHGKGVFIWEDGRKYIGIWQGGKQHGVGIYYSSDNVMRIGEWVEGKRVKWYDKEEINELERKGIIDDLRNQ</sequence>
<evidence type="ECO:0000256" key="1">
    <source>
        <dbReference type="ARBA" id="ARBA00022737"/>
    </source>
</evidence>
<dbReference type="EMBL" id="CAJJDM010000053">
    <property type="protein sequence ID" value="CAD8074539.1"/>
    <property type="molecule type" value="Genomic_DNA"/>
</dbReference>
<evidence type="ECO:0000313" key="2">
    <source>
        <dbReference type="EMBL" id="CAD8074539.1"/>
    </source>
</evidence>
<dbReference type="PANTHER" id="PTHR23084">
    <property type="entry name" value="PHOSPHATIDYLINOSITOL-4-PHOSPHATE 5-KINASE RELATED"/>
    <property type="match status" value="1"/>
</dbReference>
<dbReference type="InterPro" id="IPR003409">
    <property type="entry name" value="MORN"/>
</dbReference>